<organism evidence="3 5">
    <name type="scientific">Anoxybacillus flavithermus</name>
    <dbReference type="NCBI Taxonomy" id="33934"/>
    <lineage>
        <taxon>Bacteria</taxon>
        <taxon>Bacillati</taxon>
        <taxon>Bacillota</taxon>
        <taxon>Bacilli</taxon>
        <taxon>Bacillales</taxon>
        <taxon>Anoxybacillaceae</taxon>
        <taxon>Anoxybacillus</taxon>
    </lineage>
</organism>
<name>A0A178T7A7_9BACL</name>
<dbReference type="Gene3D" id="3.90.640.20">
    <property type="entry name" value="Heat-shock cognate protein, ATPase"/>
    <property type="match status" value="1"/>
</dbReference>
<keyword evidence="1" id="KW-0472">Membrane</keyword>
<evidence type="ECO:0000313" key="5">
    <source>
        <dbReference type="Proteomes" id="UP000078336"/>
    </source>
</evidence>
<dbReference type="InterPro" id="IPR037126">
    <property type="entry name" value="PdaC/RsiV-like_sf"/>
</dbReference>
<feature type="domain" description="DUF3298" evidence="2">
    <location>
        <begin position="200"/>
        <end position="275"/>
    </location>
</feature>
<dbReference type="PATRIC" id="fig|33934.7.peg.2255"/>
<gene>
    <name evidence="4" type="ORF">EA138_11135</name>
    <name evidence="3" type="ORF">TAF16_2127</name>
</gene>
<keyword evidence="1" id="KW-0812">Transmembrane</keyword>
<dbReference type="Proteomes" id="UP000286434">
    <property type="component" value="Unassembled WGS sequence"/>
</dbReference>
<evidence type="ECO:0000313" key="4">
    <source>
        <dbReference type="EMBL" id="RWU09750.1"/>
    </source>
</evidence>
<accession>A0A178T7A7</accession>
<dbReference type="EMBL" id="LUCQ01000131">
    <property type="protein sequence ID" value="OAO77310.1"/>
    <property type="molecule type" value="Genomic_DNA"/>
</dbReference>
<keyword evidence="1" id="KW-1133">Transmembrane helix</keyword>
<evidence type="ECO:0000313" key="3">
    <source>
        <dbReference type="EMBL" id="OAO77310.1"/>
    </source>
</evidence>
<dbReference type="AlphaFoldDB" id="A0A178T7A7"/>
<evidence type="ECO:0000313" key="6">
    <source>
        <dbReference type="Proteomes" id="UP000286434"/>
    </source>
</evidence>
<dbReference type="EMBL" id="SBBW01000053">
    <property type="protein sequence ID" value="RWU09750.1"/>
    <property type="molecule type" value="Genomic_DNA"/>
</dbReference>
<feature type="transmembrane region" description="Helical" evidence="1">
    <location>
        <begin position="43"/>
        <end position="61"/>
    </location>
</feature>
<reference evidence="4 6" key="2">
    <citation type="submission" date="2019-01" db="EMBL/GenBank/DDBJ databases">
        <title>Anoxybacillus flavithermus in powdered infant formula.</title>
        <authorList>
            <person name="Rhee M.S."/>
            <person name="Choi I.-G."/>
            <person name="Cho T.J."/>
            <person name="Park B."/>
        </authorList>
    </citation>
    <scope>NUCLEOTIDE SEQUENCE [LARGE SCALE GENOMIC DNA]</scope>
    <source>
        <strain evidence="4 6">FHS-PPAM212</strain>
    </source>
</reference>
<evidence type="ECO:0000259" key="2">
    <source>
        <dbReference type="Pfam" id="PF11738"/>
    </source>
</evidence>
<reference evidence="3 5" key="1">
    <citation type="submission" date="2016-03" db="EMBL/GenBank/DDBJ databases">
        <title>Spore heat resistance.</title>
        <authorList>
            <person name="Boekhorst J."/>
            <person name="Berendsen E.M."/>
            <person name="Wells-Bennik M.H."/>
            <person name="Kuipers O.P."/>
        </authorList>
    </citation>
    <scope>NUCLEOTIDE SEQUENCE [LARGE SCALE GENOMIC DNA]</scope>
    <source>
        <strain evidence="3 5">AF16</strain>
    </source>
</reference>
<comment type="caution">
    <text evidence="3">The sequence shown here is derived from an EMBL/GenBank/DDBJ whole genome shotgun (WGS) entry which is preliminary data.</text>
</comment>
<dbReference type="Gene3D" id="3.30.565.40">
    <property type="entry name" value="Fervidobacterium nodosum Rt17-B1 like"/>
    <property type="match status" value="1"/>
</dbReference>
<dbReference type="InterPro" id="IPR021729">
    <property type="entry name" value="DUF3298"/>
</dbReference>
<dbReference type="RefSeq" id="WP_004893175.1">
    <property type="nucleotide sequence ID" value="NZ_CP021838.1"/>
</dbReference>
<proteinExistence type="predicted"/>
<dbReference type="Proteomes" id="UP000078336">
    <property type="component" value="Unassembled WGS sequence"/>
</dbReference>
<sequence>MKRINDWKNEYERISIPPLLNETVNKAVLLHHKKRSRKKVAKMFFLSAAAIVFSFVGAVNASPSMAKAMVRELPILRDIIKVVTFYSIHFESDNEKYAVHMSTPHIEGLENEKLSNFLNEKYILENKQLYDQFMKEIDEIRRSSTQVNRSLDMGYEIKTDDDGILSIARYVTEVAASASTKMRFDTVDKRREILITLPSLFKNDEYVNVISRYIKKKMMVDMKEDENKVYWIDQFTNIDPNQSFYINKDRKLVIVFDEYTIAPGYMGVLEFVVPTELLKHLLVSNEYIY</sequence>
<keyword evidence="5" id="KW-1185">Reference proteome</keyword>
<evidence type="ECO:0000256" key="1">
    <source>
        <dbReference type="SAM" id="Phobius"/>
    </source>
</evidence>
<dbReference type="Pfam" id="PF11738">
    <property type="entry name" value="DUF3298"/>
    <property type="match status" value="1"/>
</dbReference>
<dbReference type="OrthoDB" id="4990at2"/>
<protein>
    <submittedName>
        <fullName evidence="3">Anti-sigma factor-like protein yrhM</fullName>
    </submittedName>
    <submittedName>
        <fullName evidence="4">DUF3298 domain-containing protein</fullName>
    </submittedName>
</protein>